<dbReference type="InterPro" id="IPR036097">
    <property type="entry name" value="HisK_dim/P_sf"/>
</dbReference>
<dbReference type="InterPro" id="IPR004358">
    <property type="entry name" value="Sig_transdc_His_kin-like_C"/>
</dbReference>
<name>A0A0P1FXX2_THAGE</name>
<feature type="domain" description="Response regulatory" evidence="10">
    <location>
        <begin position="861"/>
        <end position="980"/>
    </location>
</feature>
<dbReference type="GO" id="GO:0006355">
    <property type="term" value="P:regulation of DNA-templated transcription"/>
    <property type="evidence" value="ECO:0007669"/>
    <property type="project" value="InterPro"/>
</dbReference>
<dbReference type="Gene3D" id="1.10.287.130">
    <property type="match status" value="1"/>
</dbReference>
<dbReference type="Pfam" id="PF00989">
    <property type="entry name" value="PAS"/>
    <property type="match status" value="1"/>
</dbReference>
<protein>
    <recommendedName>
        <fullName evidence="2">histidine kinase</fullName>
        <ecNumber evidence="2">2.7.13.3</ecNumber>
    </recommendedName>
</protein>
<keyword evidence="5 12" id="KW-0418">Kinase</keyword>
<evidence type="ECO:0000256" key="1">
    <source>
        <dbReference type="ARBA" id="ARBA00000085"/>
    </source>
</evidence>
<evidence type="ECO:0000259" key="9">
    <source>
        <dbReference type="PROSITE" id="PS50109"/>
    </source>
</evidence>
<dbReference type="Pfam" id="PF00072">
    <property type="entry name" value="Response_reg"/>
    <property type="match status" value="1"/>
</dbReference>
<feature type="modified residue" description="4-aspartylphosphate" evidence="7">
    <location>
        <position position="910"/>
    </location>
</feature>
<dbReference type="FunFam" id="3.30.565.10:FF:000010">
    <property type="entry name" value="Sensor histidine kinase RcsC"/>
    <property type="match status" value="1"/>
</dbReference>
<evidence type="ECO:0000259" key="11">
    <source>
        <dbReference type="PROSITE" id="PS50112"/>
    </source>
</evidence>
<dbReference type="SMART" id="SM00387">
    <property type="entry name" value="HATPase_c"/>
    <property type="match status" value="1"/>
</dbReference>
<dbReference type="GO" id="GO:0000155">
    <property type="term" value="F:phosphorelay sensor kinase activity"/>
    <property type="evidence" value="ECO:0007669"/>
    <property type="project" value="InterPro"/>
</dbReference>
<dbReference type="PRINTS" id="PR00344">
    <property type="entry name" value="BCTRLSENSOR"/>
</dbReference>
<evidence type="ECO:0000256" key="6">
    <source>
        <dbReference type="ARBA" id="ARBA00023012"/>
    </source>
</evidence>
<dbReference type="Gene3D" id="3.40.50.2300">
    <property type="match status" value="1"/>
</dbReference>
<dbReference type="EC" id="2.7.13.3" evidence="2"/>
<dbReference type="PANTHER" id="PTHR43047">
    <property type="entry name" value="TWO-COMPONENT HISTIDINE PROTEIN KINASE"/>
    <property type="match status" value="1"/>
</dbReference>
<evidence type="ECO:0000256" key="4">
    <source>
        <dbReference type="ARBA" id="ARBA00022679"/>
    </source>
</evidence>
<dbReference type="SUPFAM" id="SSF47384">
    <property type="entry name" value="Homodimeric domain of signal transducing histidine kinase"/>
    <property type="match status" value="1"/>
</dbReference>
<organism evidence="12 13">
    <name type="scientific">Thalassovita gelatinovora</name>
    <name type="common">Thalassobius gelatinovorus</name>
    <dbReference type="NCBI Taxonomy" id="53501"/>
    <lineage>
        <taxon>Bacteria</taxon>
        <taxon>Pseudomonadati</taxon>
        <taxon>Pseudomonadota</taxon>
        <taxon>Alphaproteobacteria</taxon>
        <taxon>Rhodobacterales</taxon>
        <taxon>Roseobacteraceae</taxon>
        <taxon>Thalassovita</taxon>
    </lineage>
</organism>
<dbReference type="InterPro" id="IPR035965">
    <property type="entry name" value="PAS-like_dom_sf"/>
</dbReference>
<keyword evidence="8" id="KW-0472">Membrane</keyword>
<evidence type="ECO:0000256" key="5">
    <source>
        <dbReference type="ARBA" id="ARBA00022777"/>
    </source>
</evidence>
<dbReference type="PROSITE" id="PS50112">
    <property type="entry name" value="PAS"/>
    <property type="match status" value="1"/>
</dbReference>
<keyword evidence="13" id="KW-1185">Reference proteome</keyword>
<proteinExistence type="predicted"/>
<dbReference type="SMART" id="SM00448">
    <property type="entry name" value="REC"/>
    <property type="match status" value="1"/>
</dbReference>
<dbReference type="Proteomes" id="UP000051587">
    <property type="component" value="Unassembled WGS sequence"/>
</dbReference>
<keyword evidence="4 12" id="KW-0808">Transferase</keyword>
<evidence type="ECO:0000256" key="2">
    <source>
        <dbReference type="ARBA" id="ARBA00012438"/>
    </source>
</evidence>
<keyword evidence="6" id="KW-0902">Two-component regulatory system</keyword>
<dbReference type="RefSeq" id="WP_058262470.1">
    <property type="nucleotide sequence ID" value="NZ_CP051181.1"/>
</dbReference>
<dbReference type="PROSITE" id="PS50110">
    <property type="entry name" value="RESPONSE_REGULATORY"/>
    <property type="match status" value="1"/>
</dbReference>
<dbReference type="CDD" id="cd16922">
    <property type="entry name" value="HATPase_EvgS-ArcB-TorS-like"/>
    <property type="match status" value="1"/>
</dbReference>
<dbReference type="Pfam" id="PF02518">
    <property type="entry name" value="HATPase_c"/>
    <property type="match status" value="1"/>
</dbReference>
<dbReference type="Gene3D" id="3.30.450.20">
    <property type="entry name" value="PAS domain"/>
    <property type="match status" value="1"/>
</dbReference>
<keyword evidence="8" id="KW-0812">Transmembrane</keyword>
<dbReference type="OrthoDB" id="7179697at2"/>
<dbReference type="CDD" id="cd17546">
    <property type="entry name" value="REC_hyHK_CKI1_RcsC-like"/>
    <property type="match status" value="1"/>
</dbReference>
<sequence>MERNIKSLIVMVYLLAAGTLITGYLIIDGILDKNYRNTLSERLLDGLHSTEFALDFWVEAHKREAVAMAKLDIVQSAAHDLLEIRNDRAALIDHPDQQRLRDFFGHYLSNDHIEGYFLIAPDGTSLASSRVSNTGTSNLLLKQSDLYFSALAGQTVMTRLQESEVPLSDETTPRGNATLFALAPIRQQDGQVIALFALRLSPRAELFPLIDGKLPGAQLRSYAFDSDGNLLSMVAETENPNDHNIWNQGDARPLTAPNATDPTDFIMPVREALRGVDGLSTEGYENYAGVENVGAWSFNDALGMGIVTEIDKKNAYQMVAFFKKLTFIAFALGLLVSTLVFLAMLLTTRHADKQRRMVESVLSATKDVNLLLNAQGIITEVNPAFRNVFGLAREAAIGEPITTFAALYSDQDCDLSPQGLKTLGYGETDRILRARGIGRGDNNIPIGLRVERLTSVNQGDTYLVVIHDYRDIAKREATLREALNKAEAANRTKASFLSTISHELRSPLISVISAIELIVGRATNAEDRNLLDASQRSAQLLLGTIDDILDFSRMESGNLDLSNQDVVLENVLENVTDTLRWQAWNNDVRLIPYCTPDLPVVQADGLRLRQILVNLIGNAIKFSAQMPRNGEVKVSILPGIRHGDTQQVILQVRDNGIGMTQETIDQIFQPFTQADGSIRRHYGGTGLGLALTDRLVQLMDGTISVSSNAGSGSTFEVKIPLRFAPPEPAALPMDAPKPLAGNAILFKGRNSDIRDIVRSYVESAGALLLENGLPQDTNRDIKPDYVIVYAETVAELKELSQNVGDVALLEIVNTVEDNDQISSDSRMAVTALLPSLLVRKLTDLKSKPVRKPATVVIPQSKVLLIEDDKMTRDITMRMLQELGIAADAVANGKEGLELWRSGKYALLLSDCHMPIMDGFQMAACIRDEEMKRRLPKTPIVAVSADLTMEIEQLCQTCEINEYIPKPLTPAKLKALMASYASNGKAHHDA</sequence>
<keyword evidence="3 7" id="KW-0597">Phosphoprotein</keyword>
<dbReference type="CDD" id="cd00130">
    <property type="entry name" value="PAS"/>
    <property type="match status" value="1"/>
</dbReference>
<feature type="domain" description="Histidine kinase" evidence="9">
    <location>
        <begin position="499"/>
        <end position="723"/>
    </location>
</feature>
<evidence type="ECO:0000313" key="13">
    <source>
        <dbReference type="Proteomes" id="UP000051587"/>
    </source>
</evidence>
<dbReference type="AlphaFoldDB" id="A0A0P1FXX2"/>
<evidence type="ECO:0000256" key="8">
    <source>
        <dbReference type="SAM" id="Phobius"/>
    </source>
</evidence>
<dbReference type="Gene3D" id="3.30.565.10">
    <property type="entry name" value="Histidine kinase-like ATPase, C-terminal domain"/>
    <property type="match status" value="1"/>
</dbReference>
<evidence type="ECO:0000256" key="7">
    <source>
        <dbReference type="PROSITE-ProRule" id="PRU00169"/>
    </source>
</evidence>
<feature type="transmembrane region" description="Helical" evidence="8">
    <location>
        <begin position="327"/>
        <end position="347"/>
    </location>
</feature>
<dbReference type="CDD" id="cd18773">
    <property type="entry name" value="PDC1_HK_sensor"/>
    <property type="match status" value="1"/>
</dbReference>
<feature type="domain" description="PAS" evidence="11">
    <location>
        <begin position="354"/>
        <end position="412"/>
    </location>
</feature>
<dbReference type="STRING" id="53501.SAMN04488043_1108"/>
<dbReference type="PANTHER" id="PTHR43047:SF78">
    <property type="entry name" value="SENSORY_REGULATORY PROTEIN RPFC"/>
    <property type="match status" value="1"/>
</dbReference>
<dbReference type="InterPro" id="IPR000014">
    <property type="entry name" value="PAS"/>
</dbReference>
<dbReference type="InterPro" id="IPR005467">
    <property type="entry name" value="His_kinase_dom"/>
</dbReference>
<dbReference type="NCBIfam" id="TIGR00229">
    <property type="entry name" value="sensory_box"/>
    <property type="match status" value="1"/>
</dbReference>
<dbReference type="SMART" id="SM00388">
    <property type="entry name" value="HisKA"/>
    <property type="match status" value="1"/>
</dbReference>
<gene>
    <name evidence="12" type="primary">rcsC_3</name>
    <name evidence="12" type="ORF">TG4357_01720</name>
</gene>
<dbReference type="InterPro" id="IPR001789">
    <property type="entry name" value="Sig_transdc_resp-reg_receiver"/>
</dbReference>
<dbReference type="Pfam" id="PF00512">
    <property type="entry name" value="HisKA"/>
    <property type="match status" value="1"/>
</dbReference>
<reference evidence="12 13" key="1">
    <citation type="submission" date="2015-09" db="EMBL/GenBank/DDBJ databases">
        <authorList>
            <consortium name="Swine Surveillance"/>
        </authorList>
    </citation>
    <scope>NUCLEOTIDE SEQUENCE [LARGE SCALE GENOMIC DNA]</scope>
    <source>
        <strain evidence="12 13">CECT 4357</strain>
    </source>
</reference>
<evidence type="ECO:0000313" key="12">
    <source>
        <dbReference type="EMBL" id="CUH65203.1"/>
    </source>
</evidence>
<feature type="transmembrane region" description="Helical" evidence="8">
    <location>
        <begin position="7"/>
        <end position="27"/>
    </location>
</feature>
<accession>A0A0P1FXX2</accession>
<comment type="catalytic activity">
    <reaction evidence="1">
        <text>ATP + protein L-histidine = ADP + protein N-phospho-L-histidine.</text>
        <dbReference type="EC" id="2.7.13.3"/>
    </reaction>
</comment>
<keyword evidence="8" id="KW-1133">Transmembrane helix</keyword>
<dbReference type="SUPFAM" id="SSF55785">
    <property type="entry name" value="PYP-like sensor domain (PAS domain)"/>
    <property type="match status" value="1"/>
</dbReference>
<dbReference type="InterPro" id="IPR013767">
    <property type="entry name" value="PAS_fold"/>
</dbReference>
<dbReference type="InterPro" id="IPR003661">
    <property type="entry name" value="HisK_dim/P_dom"/>
</dbReference>
<dbReference type="InterPro" id="IPR003594">
    <property type="entry name" value="HATPase_dom"/>
</dbReference>
<dbReference type="SUPFAM" id="SSF52172">
    <property type="entry name" value="CheY-like"/>
    <property type="match status" value="1"/>
</dbReference>
<dbReference type="SUPFAM" id="SSF55874">
    <property type="entry name" value="ATPase domain of HSP90 chaperone/DNA topoisomerase II/histidine kinase"/>
    <property type="match status" value="1"/>
</dbReference>
<evidence type="ECO:0000256" key="3">
    <source>
        <dbReference type="ARBA" id="ARBA00022553"/>
    </source>
</evidence>
<dbReference type="PROSITE" id="PS50109">
    <property type="entry name" value="HIS_KIN"/>
    <property type="match status" value="1"/>
</dbReference>
<dbReference type="InterPro" id="IPR036890">
    <property type="entry name" value="HATPase_C_sf"/>
</dbReference>
<dbReference type="CDD" id="cd00082">
    <property type="entry name" value="HisKA"/>
    <property type="match status" value="1"/>
</dbReference>
<evidence type="ECO:0000259" key="10">
    <source>
        <dbReference type="PROSITE" id="PS50110"/>
    </source>
</evidence>
<dbReference type="SMART" id="SM00091">
    <property type="entry name" value="PAS"/>
    <property type="match status" value="1"/>
</dbReference>
<dbReference type="InterPro" id="IPR011006">
    <property type="entry name" value="CheY-like_superfamily"/>
</dbReference>
<dbReference type="EMBL" id="CYSA01000016">
    <property type="protein sequence ID" value="CUH65203.1"/>
    <property type="molecule type" value="Genomic_DNA"/>
</dbReference>